<dbReference type="CDD" id="cd00840">
    <property type="entry name" value="MPP_Mre11_N"/>
    <property type="match status" value="1"/>
</dbReference>
<dbReference type="GO" id="GO:0006260">
    <property type="term" value="P:DNA replication"/>
    <property type="evidence" value="ECO:0007669"/>
    <property type="project" value="UniProtKB-KW"/>
</dbReference>
<dbReference type="GO" id="GO:0006310">
    <property type="term" value="P:DNA recombination"/>
    <property type="evidence" value="ECO:0007669"/>
    <property type="project" value="UniProtKB-KW"/>
</dbReference>
<evidence type="ECO:0000313" key="11">
    <source>
        <dbReference type="Proteomes" id="UP000184038"/>
    </source>
</evidence>
<dbReference type="InterPro" id="IPR050535">
    <property type="entry name" value="DNA_Repair-Maintenance_Comp"/>
</dbReference>
<keyword evidence="7" id="KW-0235">DNA replication</keyword>
<keyword evidence="11" id="KW-1185">Reference proteome</keyword>
<keyword evidence="5 7" id="KW-0378">Hydrolase</keyword>
<accession>A0A1M7JHC1</accession>
<dbReference type="InterPro" id="IPR004593">
    <property type="entry name" value="SbcD"/>
</dbReference>
<dbReference type="SUPFAM" id="SSF56300">
    <property type="entry name" value="Metallo-dependent phosphatases"/>
    <property type="match status" value="1"/>
</dbReference>
<dbReference type="AlphaFoldDB" id="A0A1M7JHC1"/>
<evidence type="ECO:0000256" key="1">
    <source>
        <dbReference type="ARBA" id="ARBA00010555"/>
    </source>
</evidence>
<dbReference type="STRING" id="1120996.SAMN02746066_02274"/>
<dbReference type="NCBIfam" id="TIGR00619">
    <property type="entry name" value="sbcd"/>
    <property type="match status" value="1"/>
</dbReference>
<comment type="similarity">
    <text evidence="1 7">Belongs to the SbcD family.</text>
</comment>
<dbReference type="InterPro" id="IPR029052">
    <property type="entry name" value="Metallo-depent_PP-like"/>
</dbReference>
<organism evidence="10 11">
    <name type="scientific">Anaerosporobacter mobilis DSM 15930</name>
    <dbReference type="NCBI Taxonomy" id="1120996"/>
    <lineage>
        <taxon>Bacteria</taxon>
        <taxon>Bacillati</taxon>
        <taxon>Bacillota</taxon>
        <taxon>Clostridia</taxon>
        <taxon>Lachnospirales</taxon>
        <taxon>Lachnospiraceae</taxon>
        <taxon>Anaerosporobacter</taxon>
    </lineage>
</organism>
<name>A0A1M7JHC1_9FIRM</name>
<gene>
    <name evidence="7" type="primary">sbcD</name>
    <name evidence="10" type="ORF">SAMN02746066_02274</name>
</gene>
<dbReference type="PANTHER" id="PTHR30337:SF0">
    <property type="entry name" value="NUCLEASE SBCCD SUBUNIT D"/>
    <property type="match status" value="1"/>
</dbReference>
<keyword evidence="7" id="KW-0233">DNA recombination</keyword>
<keyword evidence="7" id="KW-0255">Endonuclease</keyword>
<dbReference type="Proteomes" id="UP000184038">
    <property type="component" value="Unassembled WGS sequence"/>
</dbReference>
<keyword evidence="4 7" id="KW-0540">Nuclease</keyword>
<evidence type="ECO:0000313" key="10">
    <source>
        <dbReference type="EMBL" id="SHM52311.1"/>
    </source>
</evidence>
<sequence length="383" mass="43237">MKFIHTADLHIGKVVNEFSMLEEQKHVLNQILTIVKEEKADGLILAGDIYDRSVPSAEAVVALDQFLREATKLGIQIFMISGNHDSPERIGFAQSILVDKGLHIEGMIRGNMNPVVMEDEYGTLNIYMLPFAKPAIIRHLYQDETIVTCEDGVRKMIEESNIDASKRNLMITHHFVTNTGKPPEQSESESNLLLGGAENVDVSVFEAFDYVALGHIHGPQRMGRDTIRYSGSPIKYSFSEVFHKKSVTIVELKDKGDVTLSVRELKPIHDMRKIKGTLDELMKEEVYSLADVNDYLHVTLLDKQELFDPMGELRSVYPNVMQITFEKNERKENENSVSITSTRSKSIYEHFRDFYASVAGEELAGEYDSCMKDVIEEVGGDIG</sequence>
<evidence type="ECO:0000256" key="7">
    <source>
        <dbReference type="RuleBase" id="RU363069"/>
    </source>
</evidence>
<evidence type="ECO:0000259" key="8">
    <source>
        <dbReference type="Pfam" id="PF00149"/>
    </source>
</evidence>
<dbReference type="InterPro" id="IPR041796">
    <property type="entry name" value="Mre11_N"/>
</dbReference>
<feature type="domain" description="Nuclease SbcCD subunit D C-terminal" evidence="9">
    <location>
        <begin position="269"/>
        <end position="357"/>
    </location>
</feature>
<reference evidence="10 11" key="1">
    <citation type="submission" date="2016-11" db="EMBL/GenBank/DDBJ databases">
        <authorList>
            <person name="Jaros S."/>
            <person name="Januszkiewicz K."/>
            <person name="Wedrychowicz H."/>
        </authorList>
    </citation>
    <scope>NUCLEOTIDE SEQUENCE [LARGE SCALE GENOMIC DNA]</scope>
    <source>
        <strain evidence="10 11">DSM 15930</strain>
    </source>
</reference>
<dbReference type="Pfam" id="PF00149">
    <property type="entry name" value="Metallophos"/>
    <property type="match status" value="1"/>
</dbReference>
<dbReference type="Gene3D" id="3.60.21.10">
    <property type="match status" value="1"/>
</dbReference>
<comment type="function">
    <text evidence="7">SbcCD cleaves DNA hairpin structures. These structures can inhibit DNA replication and are intermediates in certain DNA recombination reactions. The complex acts as a 3'-&gt;5' double strand exonuclease that can open hairpins. It also has a 5' single-strand endonuclease activity.</text>
</comment>
<dbReference type="GO" id="GO:0008408">
    <property type="term" value="F:3'-5' exonuclease activity"/>
    <property type="evidence" value="ECO:0007669"/>
    <property type="project" value="InterPro"/>
</dbReference>
<comment type="subunit">
    <text evidence="2 7">Heterodimer of SbcC and SbcD.</text>
</comment>
<dbReference type="PANTHER" id="PTHR30337">
    <property type="entry name" value="COMPONENT OF ATP-DEPENDENT DSDNA EXONUCLEASE"/>
    <property type="match status" value="1"/>
</dbReference>
<protein>
    <recommendedName>
        <fullName evidence="3 7">Nuclease SbcCD subunit D</fullName>
    </recommendedName>
</protein>
<dbReference type="InterPro" id="IPR026843">
    <property type="entry name" value="SbcD_C"/>
</dbReference>
<dbReference type="EMBL" id="FRCP01000011">
    <property type="protein sequence ID" value="SHM52311.1"/>
    <property type="molecule type" value="Genomic_DNA"/>
</dbReference>
<keyword evidence="6 7" id="KW-0269">Exonuclease</keyword>
<evidence type="ECO:0000256" key="2">
    <source>
        <dbReference type="ARBA" id="ARBA00011322"/>
    </source>
</evidence>
<dbReference type="GO" id="GO:0004519">
    <property type="term" value="F:endonuclease activity"/>
    <property type="evidence" value="ECO:0007669"/>
    <property type="project" value="UniProtKB-KW"/>
</dbReference>
<dbReference type="OrthoDB" id="9773856at2"/>
<evidence type="ECO:0000256" key="3">
    <source>
        <dbReference type="ARBA" id="ARBA00013365"/>
    </source>
</evidence>
<proteinExistence type="inferred from homology"/>
<dbReference type="RefSeq" id="WP_073287714.1">
    <property type="nucleotide sequence ID" value="NZ_FRCP01000011.1"/>
</dbReference>
<dbReference type="Pfam" id="PF12320">
    <property type="entry name" value="SbcD_C"/>
    <property type="match status" value="1"/>
</dbReference>
<evidence type="ECO:0000259" key="9">
    <source>
        <dbReference type="Pfam" id="PF12320"/>
    </source>
</evidence>
<evidence type="ECO:0000256" key="4">
    <source>
        <dbReference type="ARBA" id="ARBA00022722"/>
    </source>
</evidence>
<feature type="domain" description="Calcineurin-like phosphoesterase" evidence="8">
    <location>
        <begin position="1"/>
        <end position="219"/>
    </location>
</feature>
<evidence type="ECO:0000256" key="6">
    <source>
        <dbReference type="ARBA" id="ARBA00022839"/>
    </source>
</evidence>
<dbReference type="InterPro" id="IPR004843">
    <property type="entry name" value="Calcineurin-like_PHP"/>
</dbReference>
<evidence type="ECO:0000256" key="5">
    <source>
        <dbReference type="ARBA" id="ARBA00022801"/>
    </source>
</evidence>